<proteinExistence type="predicted"/>
<dbReference type="SMART" id="SM00643">
    <property type="entry name" value="C345C"/>
    <property type="match status" value="1"/>
</dbReference>
<sequence>ASKYFWTCVLQQTTNQMYLITAPRSLTLDAVETVLLQLFGFSEETRVYVFLKTSMAPNHKVLAQEVVTLNNQNNYQAAAKLRLFPNQLEKSLTHVILHVQSAEINQHLSVPVSRSNGFLFIQTDKPLYTPHQSVKVRAFSLNQELRPANRSVFLTFKVSPMISRSSTVQPQVRTCFKISGSVPTRIRIRQPLGIWTIEASYSDDFTTVARTDFEVKEYVLPSFSILVEPELSYISYRQFNMFTFKITATYLHGAPVVEGELLLRYGYVSGKNAPVIIPSSVVREKVEVTVNMEKVLSRHNGPKDLNSLAGKYLYIAVLLQEETGGLSQEAEFAAVKFVKSPYSLSLVSTPPFIKPGLPFNIQVNIGVSVVSVVPGLSEGSGADNGWMDGLTYGIALFICNTPRSGVRAVLKFETVDSFLPAASQARLSLEAVAYHSPNQRYLYIDPPLPGRGLEVGRYANIKVGTDDITVWSPQVLSKGKVVHFGSQKFLSNVDNKQTLSFEVTGSMVPSIRLLVYYILYGEGTSELVADSVWLDVKAKCVNGLQTELLLRKSDYKPKENLMLDISNNQEGLVALSAVDSALYILRPNYKDPVATVLRHIEQSDQGCGGGGGKDSTDVFRLAGLTFFTNANAHPSTAGASVFQPVSELSHAACYGALKPCCEQGMKYIPKSVTCQQFAEQVIRKHLRCRDVFKACCEFIQQHLDHGQTLILCGHFMFLCVFSQGRIPVRRTLPDSLTTWDIKAVGMFKNGMCVADPVQVSVSQPLSVSVPLPYQVVRGEQLELTGSVYNQHPDSIKVKKLKSTNPTMHCQRAGGSGQHSTPCVWANLPAGGVSKVSFTVMGLEPGEHPLTFTLRTTDRGRDILEKKLRVVPEGVRTEEYSAGTLDPQGIYGSEKRTVELKNKVPPNIVPKTAVERMLTINGEVLGDILTVMHSPEGLQQLINLPAGSAEAELGGVLPLIHVYQYLETTRSWGVLGGDIQKTSADLRQKIRNGLVGISSFRGGDSSYSMWRKREPSTWLTALVVKTLSLVDQVVSVNHQSLSDSVSWLIRSTQQPDGSFTDTSPFRANKVMAAGMSAVEQSVYLTSFVLICLNVSTFLFSQFHDNSMSSAANYISQHALGLKSVYVRAVATYALTLQDPNSLTASELLRSLEDLARQKGNPPVLRYWQDSHATGVWEKPDQSSGLTVETTAYVLLTMLLKGRIPYSNPIVAWLTQDQHYGEGFYSIQDTVLTLEALTEYSRTIPRAVLSQDINIRYRRKGPLKEVQISQSRPVATPIQVVNNDDLTVSTGYGTGVSKTVYYKTTSSTEKCNFDLSVEVVTPDLSKSEYKPPPNEAFTESTLTVMKIQLPTGVEAYLEDLKQVSGNIFMFLLPALCSAYKVTVKSSSAEGDFMTYTASIVEVLKNTDKSETDTLTRSDVDLIKKATCSAVNIHNNKQYLVLGASGSEVTVGRSFKYRLPLDGEATVELWPTDCSSPECLDYMNQLEDYALDLQLSSCPDS</sequence>
<evidence type="ECO:0000256" key="3">
    <source>
        <dbReference type="ARBA" id="ARBA00023157"/>
    </source>
</evidence>
<dbReference type="GO" id="GO:0004866">
    <property type="term" value="F:endopeptidase inhibitor activity"/>
    <property type="evidence" value="ECO:0007669"/>
    <property type="project" value="InterPro"/>
</dbReference>
<dbReference type="SMART" id="SM00104">
    <property type="entry name" value="ANATO"/>
    <property type="match status" value="1"/>
</dbReference>
<organism evidence="6 7">
    <name type="scientific">Anabas testudineus</name>
    <name type="common">Climbing perch</name>
    <name type="synonym">Anthias testudineus</name>
    <dbReference type="NCBI Taxonomy" id="64144"/>
    <lineage>
        <taxon>Eukaryota</taxon>
        <taxon>Metazoa</taxon>
        <taxon>Chordata</taxon>
        <taxon>Craniata</taxon>
        <taxon>Vertebrata</taxon>
        <taxon>Euteleostomi</taxon>
        <taxon>Actinopterygii</taxon>
        <taxon>Neopterygii</taxon>
        <taxon>Teleostei</taxon>
        <taxon>Neoteleostei</taxon>
        <taxon>Acanthomorphata</taxon>
        <taxon>Anabantaria</taxon>
        <taxon>Anabantiformes</taxon>
        <taxon>Anabantoidei</taxon>
        <taxon>Anabantidae</taxon>
        <taxon>Anabas</taxon>
    </lineage>
</organism>
<evidence type="ECO:0000313" key="7">
    <source>
        <dbReference type="Proteomes" id="UP000265040"/>
    </source>
</evidence>
<dbReference type="Pfam" id="PF01759">
    <property type="entry name" value="NTR"/>
    <property type="match status" value="1"/>
</dbReference>
<accession>A0A3Q1JYB5</accession>
<dbReference type="Gene3D" id="2.60.120.1540">
    <property type="match status" value="1"/>
</dbReference>
<dbReference type="Pfam" id="PF07703">
    <property type="entry name" value="A2M_BRD"/>
    <property type="match status" value="1"/>
</dbReference>
<reference evidence="6" key="3">
    <citation type="submission" date="2025-09" db="UniProtKB">
        <authorList>
            <consortium name="Ensembl"/>
        </authorList>
    </citation>
    <scope>IDENTIFICATION</scope>
</reference>
<reference evidence="6" key="2">
    <citation type="submission" date="2025-08" db="UniProtKB">
        <authorList>
            <consortium name="Ensembl"/>
        </authorList>
    </citation>
    <scope>IDENTIFICATION</scope>
</reference>
<dbReference type="Gene3D" id="2.20.130.20">
    <property type="match status" value="1"/>
</dbReference>
<dbReference type="Proteomes" id="UP000265040">
    <property type="component" value="Chromosome 9"/>
</dbReference>
<dbReference type="Gene3D" id="2.60.40.10">
    <property type="entry name" value="Immunoglobulins"/>
    <property type="match status" value="2"/>
</dbReference>
<dbReference type="PROSITE" id="PS01178">
    <property type="entry name" value="ANAPHYLATOXIN_2"/>
    <property type="match status" value="1"/>
</dbReference>
<dbReference type="Gene3D" id="6.20.50.160">
    <property type="match status" value="1"/>
</dbReference>
<dbReference type="InterPro" id="IPR002890">
    <property type="entry name" value="MG2"/>
</dbReference>
<keyword evidence="2" id="KW-0964">Secreted</keyword>
<dbReference type="PANTHER" id="PTHR11412">
    <property type="entry name" value="MACROGLOBULIN / COMPLEMENT"/>
    <property type="match status" value="1"/>
</dbReference>
<dbReference type="InterPro" id="IPR001599">
    <property type="entry name" value="Macroglobln_a2"/>
</dbReference>
<dbReference type="InterPro" id="IPR008930">
    <property type="entry name" value="Terpenoid_cyclase/PrenylTrfase"/>
</dbReference>
<dbReference type="Pfam" id="PF01835">
    <property type="entry name" value="MG2"/>
    <property type="match status" value="1"/>
</dbReference>
<dbReference type="SMART" id="SM01359">
    <property type="entry name" value="A2M_N_2"/>
    <property type="match status" value="1"/>
</dbReference>
<dbReference type="InterPro" id="IPR041425">
    <property type="entry name" value="C3/4/5_MG1"/>
</dbReference>
<reference evidence="6" key="1">
    <citation type="submission" date="2021-04" db="EMBL/GenBank/DDBJ databases">
        <authorList>
            <consortium name="Wellcome Sanger Institute Data Sharing"/>
        </authorList>
    </citation>
    <scope>NUCLEOTIDE SEQUENCE [LARGE SCALE GENOMIC DNA]</scope>
</reference>
<dbReference type="Pfam" id="PF07678">
    <property type="entry name" value="TED_complement"/>
    <property type="match status" value="1"/>
</dbReference>
<dbReference type="Gene3D" id="2.40.50.120">
    <property type="match status" value="1"/>
</dbReference>
<dbReference type="PROSITE" id="PS50189">
    <property type="entry name" value="NTR"/>
    <property type="match status" value="1"/>
</dbReference>
<dbReference type="InterPro" id="IPR001134">
    <property type="entry name" value="Netrin_domain"/>
</dbReference>
<dbReference type="Gene3D" id="2.60.40.1940">
    <property type="match status" value="1"/>
</dbReference>
<keyword evidence="3" id="KW-1015">Disulfide bond</keyword>
<dbReference type="InterPro" id="IPR018081">
    <property type="entry name" value="Anaphylatoxin_comp_syst"/>
</dbReference>
<dbReference type="InterPro" id="IPR041555">
    <property type="entry name" value="MG3"/>
</dbReference>
<dbReference type="CDD" id="cd00017">
    <property type="entry name" value="ANATO"/>
    <property type="match status" value="1"/>
</dbReference>
<dbReference type="Gene3D" id="2.60.40.1930">
    <property type="match status" value="3"/>
</dbReference>
<dbReference type="SUPFAM" id="SSF50242">
    <property type="entry name" value="TIMP-like"/>
    <property type="match status" value="1"/>
</dbReference>
<dbReference type="InterPro" id="IPR000020">
    <property type="entry name" value="Anaphylatoxin/fibulin"/>
</dbReference>
<dbReference type="PANTHER" id="PTHR11412:SF83">
    <property type="entry name" value="COMPLEMENT C5"/>
    <property type="match status" value="1"/>
</dbReference>
<dbReference type="Pfam" id="PF21309">
    <property type="entry name" value="C5_CUB"/>
    <property type="match status" value="1"/>
</dbReference>
<dbReference type="InParanoid" id="A0A3Q1JYB5"/>
<dbReference type="Gene3D" id="1.50.10.20">
    <property type="match status" value="1"/>
</dbReference>
<dbReference type="InterPro" id="IPR011626">
    <property type="entry name" value="Alpha-macroglobulin_TED"/>
</dbReference>
<dbReference type="GO" id="GO:0005615">
    <property type="term" value="C:extracellular space"/>
    <property type="evidence" value="ECO:0007669"/>
    <property type="project" value="InterPro"/>
</dbReference>
<dbReference type="Gene3D" id="1.20.91.20">
    <property type="entry name" value="Anaphylotoxins (complement system)"/>
    <property type="match status" value="1"/>
</dbReference>
<comment type="subcellular location">
    <subcellularLocation>
        <location evidence="1">Secreted</location>
    </subcellularLocation>
</comment>
<dbReference type="InterPro" id="IPR040839">
    <property type="entry name" value="MG4"/>
</dbReference>
<dbReference type="InterPro" id="IPR048843">
    <property type="entry name" value="C5_CUB"/>
</dbReference>
<feature type="domain" description="Anaphylatoxin-like" evidence="4">
    <location>
        <begin position="660"/>
        <end position="696"/>
    </location>
</feature>
<dbReference type="InterPro" id="IPR013783">
    <property type="entry name" value="Ig-like_fold"/>
</dbReference>
<dbReference type="GeneTree" id="ENSGT00940000155670"/>
<evidence type="ECO:0000259" key="4">
    <source>
        <dbReference type="PROSITE" id="PS01178"/>
    </source>
</evidence>
<dbReference type="InterPro" id="IPR011625">
    <property type="entry name" value="A2M_N_BRD"/>
</dbReference>
<feature type="domain" description="NTR" evidence="5">
    <location>
        <begin position="1351"/>
        <end position="1495"/>
    </location>
</feature>
<protein>
    <submittedName>
        <fullName evidence="6">Uncharacterized protein</fullName>
    </submittedName>
</protein>
<keyword evidence="7" id="KW-1185">Reference proteome</keyword>
<dbReference type="InterPro" id="IPR018933">
    <property type="entry name" value="Netrin_module_non-TIMP"/>
</dbReference>
<dbReference type="SUPFAM" id="SSF48239">
    <property type="entry name" value="Terpenoid cyclases/Protein prenyltransferases"/>
    <property type="match status" value="1"/>
</dbReference>
<dbReference type="Pfam" id="PF17791">
    <property type="entry name" value="MG3"/>
    <property type="match status" value="1"/>
</dbReference>
<dbReference type="SMART" id="SM01360">
    <property type="entry name" value="A2M"/>
    <property type="match status" value="1"/>
</dbReference>
<dbReference type="InterPro" id="IPR008993">
    <property type="entry name" value="TIMP-like_OB-fold"/>
</dbReference>
<dbReference type="CDD" id="cd02896">
    <property type="entry name" value="complement_C3_C4_C5"/>
    <property type="match status" value="1"/>
</dbReference>
<dbReference type="InterPro" id="IPR050473">
    <property type="entry name" value="A2M/Complement_sys"/>
</dbReference>
<dbReference type="FunCoup" id="A0A3Q1JYB5">
    <property type="interactions" value="466"/>
</dbReference>
<dbReference type="Pfam" id="PF01821">
    <property type="entry name" value="ANATO"/>
    <property type="match status" value="1"/>
</dbReference>
<gene>
    <name evidence="6" type="primary">C5</name>
</gene>
<evidence type="ECO:0000256" key="1">
    <source>
        <dbReference type="ARBA" id="ARBA00004613"/>
    </source>
</evidence>
<evidence type="ECO:0000259" key="5">
    <source>
        <dbReference type="PROSITE" id="PS50189"/>
    </source>
</evidence>
<dbReference type="Pfam" id="PF17789">
    <property type="entry name" value="MG4"/>
    <property type="match status" value="1"/>
</dbReference>
<dbReference type="SUPFAM" id="SSF47686">
    <property type="entry name" value="Anaphylotoxins (complement system)"/>
    <property type="match status" value="1"/>
</dbReference>
<evidence type="ECO:0000256" key="2">
    <source>
        <dbReference type="ARBA" id="ARBA00022525"/>
    </source>
</evidence>
<dbReference type="Ensembl" id="ENSATET00000021229.3">
    <property type="protein sequence ID" value="ENSATEP00000020871.2"/>
    <property type="gene ID" value="ENSATEG00000013482.3"/>
</dbReference>
<evidence type="ECO:0000313" key="6">
    <source>
        <dbReference type="Ensembl" id="ENSATEP00000020871.2"/>
    </source>
</evidence>
<dbReference type="Pfam" id="PF17790">
    <property type="entry name" value="MG1"/>
    <property type="match status" value="1"/>
</dbReference>
<name>A0A3Q1JYB5_ANATE</name>
<dbReference type="Pfam" id="PF00207">
    <property type="entry name" value="A2M"/>
    <property type="match status" value="1"/>
</dbReference>